<evidence type="ECO:0000256" key="2">
    <source>
        <dbReference type="ARBA" id="ARBA00022692"/>
    </source>
</evidence>
<dbReference type="Proteomes" id="UP001595693">
    <property type="component" value="Unassembled WGS sequence"/>
</dbReference>
<dbReference type="EMBL" id="JBHSAJ010000170">
    <property type="protein sequence ID" value="MFC3938164.1"/>
    <property type="molecule type" value="Genomic_DNA"/>
</dbReference>
<keyword evidence="3 5" id="KW-1133">Transmembrane helix</keyword>
<gene>
    <name evidence="9" type="ORF">ACFOW3_26440</name>
</gene>
<comment type="subcellular location">
    <subcellularLocation>
        <location evidence="1">Membrane</location>
        <topology evidence="1">Multi-pass membrane protein</topology>
    </subcellularLocation>
</comment>
<evidence type="ECO:0000259" key="6">
    <source>
        <dbReference type="Pfam" id="PF04932"/>
    </source>
</evidence>
<feature type="transmembrane region" description="Helical" evidence="5">
    <location>
        <begin position="338"/>
        <end position="357"/>
    </location>
</feature>
<dbReference type="InterPro" id="IPR051533">
    <property type="entry name" value="WaaL-like"/>
</dbReference>
<evidence type="ECO:0000313" key="10">
    <source>
        <dbReference type="Proteomes" id="UP001595693"/>
    </source>
</evidence>
<evidence type="ECO:0000256" key="5">
    <source>
        <dbReference type="SAM" id="Phobius"/>
    </source>
</evidence>
<reference evidence="10" key="1">
    <citation type="journal article" date="2019" name="Int. J. Syst. Evol. Microbiol.">
        <title>The Global Catalogue of Microorganisms (GCM) 10K type strain sequencing project: providing services to taxonomists for standard genome sequencing and annotation.</title>
        <authorList>
            <consortium name="The Broad Institute Genomics Platform"/>
            <consortium name="The Broad Institute Genome Sequencing Center for Infectious Disease"/>
            <person name="Wu L."/>
            <person name="Ma J."/>
        </authorList>
    </citation>
    <scope>NUCLEOTIDE SEQUENCE [LARGE SCALE GENOMIC DNA]</scope>
    <source>
        <strain evidence="10">CCUG 2113</strain>
    </source>
</reference>
<evidence type="ECO:0000259" key="7">
    <source>
        <dbReference type="Pfam" id="PF11846"/>
    </source>
</evidence>
<dbReference type="PANTHER" id="PTHR37422:SF21">
    <property type="entry name" value="EXOQ-LIKE PROTEIN"/>
    <property type="match status" value="1"/>
</dbReference>
<feature type="transmembrane region" description="Helical" evidence="5">
    <location>
        <begin position="32"/>
        <end position="52"/>
    </location>
</feature>
<feature type="transmembrane region" description="Helical" evidence="5">
    <location>
        <begin position="153"/>
        <end position="172"/>
    </location>
</feature>
<dbReference type="InterPro" id="IPR021797">
    <property type="entry name" value="Wzy_C_2"/>
</dbReference>
<evidence type="ECO:0000259" key="8">
    <source>
        <dbReference type="Pfam" id="PF15864"/>
    </source>
</evidence>
<dbReference type="InterPro" id="IPR031726">
    <property type="entry name" value="PglL_A"/>
</dbReference>
<proteinExistence type="predicted"/>
<keyword evidence="4 5" id="KW-0472">Membrane</keyword>
<feature type="transmembrane region" description="Helical" evidence="5">
    <location>
        <begin position="204"/>
        <end position="222"/>
    </location>
</feature>
<feature type="transmembrane region" description="Helical" evidence="5">
    <location>
        <begin position="64"/>
        <end position="90"/>
    </location>
</feature>
<dbReference type="Pfam" id="PF04932">
    <property type="entry name" value="Wzy_C"/>
    <property type="match status" value="1"/>
</dbReference>
<evidence type="ECO:0000256" key="3">
    <source>
        <dbReference type="ARBA" id="ARBA00022989"/>
    </source>
</evidence>
<accession>A0ABV8DI40</accession>
<feature type="transmembrane region" description="Helical" evidence="5">
    <location>
        <begin position="178"/>
        <end position="197"/>
    </location>
</feature>
<dbReference type="Pfam" id="PF11846">
    <property type="entry name" value="Wzy_C_2"/>
    <property type="match status" value="1"/>
</dbReference>
<evidence type="ECO:0000256" key="1">
    <source>
        <dbReference type="ARBA" id="ARBA00004141"/>
    </source>
</evidence>
<feature type="domain" description="Protein glycosylation ligase" evidence="8">
    <location>
        <begin position="107"/>
        <end position="131"/>
    </location>
</feature>
<feature type="domain" description="Virulence factor membrane-bound polymerase C-terminal" evidence="7">
    <location>
        <begin position="338"/>
        <end position="514"/>
    </location>
</feature>
<evidence type="ECO:0000256" key="4">
    <source>
        <dbReference type="ARBA" id="ARBA00023136"/>
    </source>
</evidence>
<feature type="domain" description="O-antigen ligase-related" evidence="6">
    <location>
        <begin position="166"/>
        <end position="315"/>
    </location>
</feature>
<dbReference type="RefSeq" id="WP_055394925.1">
    <property type="nucleotide sequence ID" value="NZ_JAMXAX010000112.1"/>
</dbReference>
<feature type="transmembrane region" description="Helical" evidence="5">
    <location>
        <begin position="307"/>
        <end position="326"/>
    </location>
</feature>
<evidence type="ECO:0000313" key="9">
    <source>
        <dbReference type="EMBL" id="MFC3938164.1"/>
    </source>
</evidence>
<sequence length="526" mass="56610">MFFDAIAVPLAMLAVALPFLFAVTDSPIANFWPLIASWVCGAVLLLLAAGWARAGVAQRRGPAGWGWLLAGGLGLAALVASVIGLVQYVAGDVGLGPWIHASVPGQAVGNLRQRNQQATLLSLGAWAWLWWTLHARPQGNADLAGAATSPGRALSTGVWGVLTAVALMWIAVGGAATASRTVVVQWLLVLVLLVVWRGAGRGEALRLGIAGFAVFLVAAWVLPEALWKFQGVRADALFHRFTDGSHSCTSRRVLWSNVLTLIAQKPWLGWGWGELDYAHYITLFPGERFCVLLDNAHNLPLHLAVELGLPAAVALCGVVVAGCLWARPWRETEPVRQLAWGVLAIIGLHSMLEYPLWYGPFQVVALLSAAILVWPRRDEASDGRAWPAGAAALVAALAVLGACGLAAWDYHRVSQLYKPGAQRAAAYREDTQAKVSHSLLFSGPLDFARLTTTGLTRDNAARMNALAQELLHYSPEPRVIEVLVESAVMLGKDDEAAFHMKRYRAAYPDDYARWMGAGGTRASQAR</sequence>
<comment type="caution">
    <text evidence="9">The sequence shown here is derived from an EMBL/GenBank/DDBJ whole genome shotgun (WGS) entry which is preliminary data.</text>
</comment>
<organism evidence="9 10">
    <name type="scientific">Acidovorax facilis</name>
    <dbReference type="NCBI Taxonomy" id="12917"/>
    <lineage>
        <taxon>Bacteria</taxon>
        <taxon>Pseudomonadati</taxon>
        <taxon>Pseudomonadota</taxon>
        <taxon>Betaproteobacteria</taxon>
        <taxon>Burkholderiales</taxon>
        <taxon>Comamonadaceae</taxon>
        <taxon>Acidovorax</taxon>
    </lineage>
</organism>
<feature type="transmembrane region" description="Helical" evidence="5">
    <location>
        <begin position="385"/>
        <end position="408"/>
    </location>
</feature>
<dbReference type="PANTHER" id="PTHR37422">
    <property type="entry name" value="TEICHURONIC ACID BIOSYNTHESIS PROTEIN TUAE"/>
    <property type="match status" value="1"/>
</dbReference>
<name>A0ABV8DI40_9BURK</name>
<dbReference type="InterPro" id="IPR007016">
    <property type="entry name" value="O-antigen_ligase-rel_domated"/>
</dbReference>
<protein>
    <submittedName>
        <fullName evidence="9">PglL family O-oligosaccharyltransferase</fullName>
    </submittedName>
</protein>
<keyword evidence="2 5" id="KW-0812">Transmembrane</keyword>
<keyword evidence="10" id="KW-1185">Reference proteome</keyword>
<dbReference type="Pfam" id="PF15864">
    <property type="entry name" value="PglL_A"/>
    <property type="match status" value="1"/>
</dbReference>